<dbReference type="PANTHER" id="PTHR32438:SF5">
    <property type="entry name" value="4-ALPHA-GLUCANOTRANSFERASE DPE1, CHLOROPLASTIC_AMYLOPLASTIC"/>
    <property type="match status" value="1"/>
</dbReference>
<keyword evidence="6" id="KW-0808">Transferase</keyword>
<evidence type="ECO:0000256" key="2">
    <source>
        <dbReference type="ARBA" id="ARBA00005684"/>
    </source>
</evidence>
<dbReference type="GO" id="GO:0005975">
    <property type="term" value="P:carbohydrate metabolic process"/>
    <property type="evidence" value="ECO:0007669"/>
    <property type="project" value="InterPro"/>
</dbReference>
<reference evidence="10" key="1">
    <citation type="submission" date="2023-01" db="EMBL/GenBank/DDBJ databases">
        <title>The diversity of Class Acidimicrobiia in South China Sea sediment environments and the proposal of Iamia marina sp. nov., a novel species of the genus Iamia.</title>
        <authorList>
            <person name="He Y."/>
            <person name="Tian X."/>
        </authorList>
    </citation>
    <scope>NUCLEOTIDE SEQUENCE</scope>
    <source>
        <strain evidence="10">DSM 19957</strain>
    </source>
</reference>
<evidence type="ECO:0000256" key="6">
    <source>
        <dbReference type="ARBA" id="ARBA00022679"/>
    </source>
</evidence>
<dbReference type="Pfam" id="PF02446">
    <property type="entry name" value="Glyco_hydro_77"/>
    <property type="match status" value="2"/>
</dbReference>
<dbReference type="PANTHER" id="PTHR32438">
    <property type="entry name" value="4-ALPHA-GLUCANOTRANSFERASE DPE1, CHLOROPLASTIC/AMYLOPLASTIC"/>
    <property type="match status" value="1"/>
</dbReference>
<gene>
    <name evidence="10" type="ORF">PO878_05575</name>
</gene>
<evidence type="ECO:0000256" key="8">
    <source>
        <dbReference type="ARBA" id="ARBA00031423"/>
    </source>
</evidence>
<comment type="catalytic activity">
    <reaction evidence="1">
        <text>Transfers a segment of a (1-&gt;4)-alpha-D-glucan to a new position in an acceptor, which may be glucose or a (1-&gt;4)-alpha-D-glucan.</text>
        <dbReference type="EC" id="2.4.1.25"/>
    </reaction>
</comment>
<dbReference type="InterPro" id="IPR003385">
    <property type="entry name" value="Glyco_hydro_77"/>
</dbReference>
<dbReference type="GO" id="GO:0004134">
    <property type="term" value="F:4-alpha-glucanotransferase activity"/>
    <property type="evidence" value="ECO:0007669"/>
    <property type="project" value="UniProtKB-EC"/>
</dbReference>
<evidence type="ECO:0000256" key="1">
    <source>
        <dbReference type="ARBA" id="ARBA00000439"/>
    </source>
</evidence>
<evidence type="ECO:0000256" key="7">
    <source>
        <dbReference type="ARBA" id="ARBA00023277"/>
    </source>
</evidence>
<dbReference type="Gene3D" id="3.20.20.80">
    <property type="entry name" value="Glycosidases"/>
    <property type="match status" value="2"/>
</dbReference>
<evidence type="ECO:0000256" key="3">
    <source>
        <dbReference type="ARBA" id="ARBA00012560"/>
    </source>
</evidence>
<evidence type="ECO:0000256" key="5">
    <source>
        <dbReference type="ARBA" id="ARBA00022676"/>
    </source>
</evidence>
<keyword evidence="7" id="KW-0119">Carbohydrate metabolism</keyword>
<dbReference type="InterPro" id="IPR017853">
    <property type="entry name" value="GH"/>
</dbReference>
<evidence type="ECO:0000313" key="11">
    <source>
        <dbReference type="Proteomes" id="UP001216390"/>
    </source>
</evidence>
<sequence>MPGGRLGDGARRFVDWLAAAGASWWQVLPLGPPDEHGSPYRSASAFAGWPGLLEHPEAPVTLDEEDALRARAADWIGDWEALAGGREAVRDQVRFDREWGALRAHAAERGVRLVGDVPIYVAAGSVDHRAHPELFRDGVVAGVPPDAFSATGQRWGNPIYDWPALRRRRYRWWVARLRRTFELVDLTRIDHFRGFTAYWEVPETSPTAIEGRWVRGPGRAVFDAAAAELGPLPVIAEDLGVITPPVERLRDGLGFPGMVVLQFGFDAPPGGPPSPHHPSAHHVHQVCYSGTHDNDTARGWWEAVPASVQAAVLDAADEADVVEPEPWWTLVRLALASPAELAVVPLQDVLGLGSEARMNLPGTAGASWRWRADAADLTPAVAARLRGAVEASGRLRR</sequence>
<dbReference type="KEGG" id="ima:PO878_05575"/>
<evidence type="ECO:0000313" key="10">
    <source>
        <dbReference type="EMBL" id="WCO68194.1"/>
    </source>
</evidence>
<dbReference type="SUPFAM" id="SSF51445">
    <property type="entry name" value="(Trans)glycosidases"/>
    <property type="match status" value="1"/>
</dbReference>
<evidence type="ECO:0000256" key="9">
    <source>
        <dbReference type="ARBA" id="ARBA00031501"/>
    </source>
</evidence>
<proteinExistence type="inferred from homology"/>
<dbReference type="EC" id="2.4.1.25" evidence="3"/>
<keyword evidence="5" id="KW-0328">Glycosyltransferase</keyword>
<dbReference type="RefSeq" id="WP_272737711.1">
    <property type="nucleotide sequence ID" value="NZ_CP116942.1"/>
</dbReference>
<dbReference type="Proteomes" id="UP001216390">
    <property type="component" value="Chromosome"/>
</dbReference>
<dbReference type="AlphaFoldDB" id="A0AAE9Y7J8"/>
<evidence type="ECO:0000256" key="4">
    <source>
        <dbReference type="ARBA" id="ARBA00020295"/>
    </source>
</evidence>
<name>A0AAE9Y7J8_9ACTN</name>
<dbReference type="EMBL" id="CP116942">
    <property type="protein sequence ID" value="WCO68194.1"/>
    <property type="molecule type" value="Genomic_DNA"/>
</dbReference>
<accession>A0AAE9Y7J8</accession>
<comment type="similarity">
    <text evidence="2">Belongs to the disproportionating enzyme family.</text>
</comment>
<keyword evidence="11" id="KW-1185">Reference proteome</keyword>
<protein>
    <recommendedName>
        <fullName evidence="4">4-alpha-glucanotransferase</fullName>
        <ecNumber evidence="3">2.4.1.25</ecNumber>
    </recommendedName>
    <alternativeName>
        <fullName evidence="8">Amylomaltase</fullName>
    </alternativeName>
    <alternativeName>
        <fullName evidence="9">Disproportionating enzyme</fullName>
    </alternativeName>
</protein>
<organism evidence="10 11">
    <name type="scientific">Iamia majanohamensis</name>
    <dbReference type="NCBI Taxonomy" id="467976"/>
    <lineage>
        <taxon>Bacteria</taxon>
        <taxon>Bacillati</taxon>
        <taxon>Actinomycetota</taxon>
        <taxon>Acidimicrobiia</taxon>
        <taxon>Acidimicrobiales</taxon>
        <taxon>Iamiaceae</taxon>
        <taxon>Iamia</taxon>
    </lineage>
</organism>